<dbReference type="SUPFAM" id="SSF54631">
    <property type="entry name" value="CBS-domain pair"/>
    <property type="match status" value="1"/>
</dbReference>
<organism evidence="2 3">
    <name type="scientific">Thermosulfuriphilus ammonigenes</name>
    <dbReference type="NCBI Taxonomy" id="1936021"/>
    <lineage>
        <taxon>Bacteria</taxon>
        <taxon>Pseudomonadati</taxon>
        <taxon>Thermodesulfobacteriota</taxon>
        <taxon>Thermodesulfobacteria</taxon>
        <taxon>Thermodesulfobacteriales</taxon>
        <taxon>Thermodesulfobacteriaceae</taxon>
        <taxon>Thermosulfuriphilus</taxon>
    </lineage>
</organism>
<dbReference type="PANTHER" id="PTHR43080">
    <property type="entry name" value="CBS DOMAIN-CONTAINING PROTEIN CBSX3, MITOCHONDRIAL"/>
    <property type="match status" value="1"/>
</dbReference>
<dbReference type="KEGG" id="tav:G4V39_00940"/>
<keyword evidence="3" id="KW-1185">Reference proteome</keyword>
<dbReference type="InterPro" id="IPR051257">
    <property type="entry name" value="Diverse_CBS-Domain"/>
</dbReference>
<dbReference type="InterPro" id="IPR046342">
    <property type="entry name" value="CBS_dom_sf"/>
</dbReference>
<dbReference type="Pfam" id="PF00571">
    <property type="entry name" value="CBS"/>
    <property type="match status" value="2"/>
</dbReference>
<dbReference type="AlphaFoldDB" id="A0A6G7PU14"/>
<evidence type="ECO:0000256" key="1">
    <source>
        <dbReference type="ARBA" id="ARBA00023122"/>
    </source>
</evidence>
<dbReference type="Gene3D" id="3.10.580.10">
    <property type="entry name" value="CBS-domain"/>
    <property type="match status" value="1"/>
</dbReference>
<name>A0A6G7PU14_9BACT</name>
<keyword evidence="1" id="KW-0129">CBS domain</keyword>
<dbReference type="SMART" id="SM00116">
    <property type="entry name" value="CBS"/>
    <property type="match status" value="2"/>
</dbReference>
<dbReference type="Proteomes" id="UP000502179">
    <property type="component" value="Chromosome"/>
</dbReference>
<dbReference type="EMBL" id="CP048877">
    <property type="protein sequence ID" value="QIJ70923.1"/>
    <property type="molecule type" value="Genomic_DNA"/>
</dbReference>
<dbReference type="InterPro" id="IPR000644">
    <property type="entry name" value="CBS_dom"/>
</dbReference>
<evidence type="ECO:0000313" key="3">
    <source>
        <dbReference type="Proteomes" id="UP000502179"/>
    </source>
</evidence>
<evidence type="ECO:0000313" key="2">
    <source>
        <dbReference type="EMBL" id="QIJ70923.1"/>
    </source>
</evidence>
<accession>A0A6G7PU14</accession>
<dbReference type="RefSeq" id="WP_166031146.1">
    <property type="nucleotide sequence ID" value="NZ_CP048877.1"/>
</dbReference>
<proteinExistence type="predicted"/>
<reference evidence="2 3" key="1">
    <citation type="submission" date="2020-02" db="EMBL/GenBank/DDBJ databases">
        <title>Genome analysis of Thermosulfuriphilus ammonigenes ST65T, an anaerobic thermophilic chemolithoautotrophic bacterium isolated from a deep-sea hydrothermal vent.</title>
        <authorList>
            <person name="Slobodkina G."/>
            <person name="Allioux M."/>
            <person name="Merkel A."/>
            <person name="Alain K."/>
            <person name="Jebbar M."/>
            <person name="Slobodkin A."/>
        </authorList>
    </citation>
    <scope>NUCLEOTIDE SEQUENCE [LARGE SCALE GENOMIC DNA]</scope>
    <source>
        <strain evidence="2 3">ST65</strain>
    </source>
</reference>
<protein>
    <submittedName>
        <fullName evidence="2">CBS domain-containing protein</fullName>
    </submittedName>
</protein>
<gene>
    <name evidence="2" type="ORF">G4V39_00940</name>
</gene>
<dbReference type="PROSITE" id="PS51371">
    <property type="entry name" value="CBS"/>
    <property type="match status" value="2"/>
</dbReference>
<sequence>MDIAKIKVSEVMSRGVVTVGLEARLEEILNQLLENKVHAVIVTAKDGEFMGVVSHSDIIETLARRGQKIFELTAEDIMCPKPYYVKGDASLKEAAVKMINNGVHRLIVFSSHMGRLLPVGILSAIDIVRVVSQ</sequence>
<dbReference type="PANTHER" id="PTHR43080:SF2">
    <property type="entry name" value="CBS DOMAIN-CONTAINING PROTEIN"/>
    <property type="match status" value="1"/>
</dbReference>